<dbReference type="Pfam" id="PF04151">
    <property type="entry name" value="PPC"/>
    <property type="match status" value="1"/>
</dbReference>
<organism evidence="3 4">
    <name type="scientific">Dactylosporangium matsuzakiense</name>
    <dbReference type="NCBI Taxonomy" id="53360"/>
    <lineage>
        <taxon>Bacteria</taxon>
        <taxon>Bacillati</taxon>
        <taxon>Actinomycetota</taxon>
        <taxon>Actinomycetes</taxon>
        <taxon>Micromonosporales</taxon>
        <taxon>Micromonosporaceae</taxon>
        <taxon>Dactylosporangium</taxon>
    </lineage>
</organism>
<comment type="caution">
    <text evidence="3">The sequence shown here is derived from an EMBL/GenBank/DDBJ whole genome shotgun (WGS) entry which is preliminary data.</text>
</comment>
<feature type="signal peptide" evidence="1">
    <location>
        <begin position="1"/>
        <end position="22"/>
    </location>
</feature>
<keyword evidence="1" id="KW-0732">Signal</keyword>
<evidence type="ECO:0000256" key="1">
    <source>
        <dbReference type="SAM" id="SignalP"/>
    </source>
</evidence>
<dbReference type="Proteomes" id="UP001143480">
    <property type="component" value="Unassembled WGS sequence"/>
</dbReference>
<proteinExistence type="predicted"/>
<evidence type="ECO:0000313" key="3">
    <source>
        <dbReference type="EMBL" id="GLL06696.1"/>
    </source>
</evidence>
<feature type="domain" description="Peptidase C-terminal archaeal/bacterial" evidence="2">
    <location>
        <begin position="211"/>
        <end position="277"/>
    </location>
</feature>
<evidence type="ECO:0000259" key="2">
    <source>
        <dbReference type="Pfam" id="PF04151"/>
    </source>
</evidence>
<gene>
    <name evidence="3" type="ORF">GCM10017581_084460</name>
</gene>
<evidence type="ECO:0000313" key="4">
    <source>
        <dbReference type="Proteomes" id="UP001143480"/>
    </source>
</evidence>
<dbReference type="Gene3D" id="2.60.120.380">
    <property type="match status" value="2"/>
</dbReference>
<sequence length="657" mass="67675">MRKRLASIAVAGLIAGTVVVVAQAPASAAPSSPYGDLQAGIKRQLAAGIQVVPKQTAVGKLAATGTANPYTALLRDPSKVDKYYWSEQAKAASAARAQQKKTQNKSLAAAASPIIHDEAEPKGTHGSNDSHATAELIKGFGTAKKLNNKVRILGQFSPDSVSPSTLNPATEDDGSIPLAYEFGLGTSRNAYTTTGTIGDGPHGSAGDGSGDFDFSRVHARAGQQLVAGTSGTTDTVISLYNAAGVLIAADDDGGPGLLSLLDFTIPADGDYFLLVSGYGLGTALPEDPFDSGSGLGAGREGAYGLTASLAYPDLDFYAVDLLAGDVIGASVTGNSNLLTVRDPGGRVVFGSDQDASFIYAPASPLPGGGNAVVSYVAPRDGRYTLQIGGTSGQYDVTLEAYRPGPEALEAGTTQTLFLDFDGARINTAIFGGPGVRQLSPLQGFLGRWGLSAADEDKVINQVIATVRENILADAKARGTDPRIGLKILNSRDDADPFGQPNVHRLVVGGTVAESGIDTIGIAQYIDPGNYATEDSAIILLDILSDPAGEDASLNTYITPASNKIKFIGTALGNVISHEAGHLYGNFHTDPLNSTPNLMDAGGAFPGLFGVGPDNVGGTADDYDYDFGEDAYTPDEGLLGTEDTLNTTAWALVKGKAK</sequence>
<reference evidence="3" key="2">
    <citation type="submission" date="2023-01" db="EMBL/GenBank/DDBJ databases">
        <authorList>
            <person name="Sun Q."/>
            <person name="Evtushenko L."/>
        </authorList>
    </citation>
    <scope>NUCLEOTIDE SEQUENCE</scope>
    <source>
        <strain evidence="3">VKM Ac-1321</strain>
    </source>
</reference>
<feature type="chain" id="PRO_5040782526" description="Peptidase C-terminal archaeal/bacterial domain-containing protein" evidence="1">
    <location>
        <begin position="23"/>
        <end position="657"/>
    </location>
</feature>
<dbReference type="RefSeq" id="WP_261959243.1">
    <property type="nucleotide sequence ID" value="NZ_BAAAXA010000001.1"/>
</dbReference>
<name>A0A9W6KUE1_9ACTN</name>
<dbReference type="AlphaFoldDB" id="A0A9W6KUE1"/>
<accession>A0A9W6KUE1</accession>
<dbReference type="InterPro" id="IPR007280">
    <property type="entry name" value="Peptidase_C_arc/bac"/>
</dbReference>
<protein>
    <recommendedName>
        <fullName evidence="2">Peptidase C-terminal archaeal/bacterial domain-containing protein</fullName>
    </recommendedName>
</protein>
<dbReference type="EMBL" id="BSFP01000076">
    <property type="protein sequence ID" value="GLL06696.1"/>
    <property type="molecule type" value="Genomic_DNA"/>
</dbReference>
<keyword evidence="4" id="KW-1185">Reference proteome</keyword>
<reference evidence="3" key="1">
    <citation type="journal article" date="2014" name="Int. J. Syst. Evol. Microbiol.">
        <title>Complete genome sequence of Corynebacterium casei LMG S-19264T (=DSM 44701T), isolated from a smear-ripened cheese.</title>
        <authorList>
            <consortium name="US DOE Joint Genome Institute (JGI-PGF)"/>
            <person name="Walter F."/>
            <person name="Albersmeier A."/>
            <person name="Kalinowski J."/>
            <person name="Ruckert C."/>
        </authorList>
    </citation>
    <scope>NUCLEOTIDE SEQUENCE</scope>
    <source>
        <strain evidence="3">VKM Ac-1321</strain>
    </source>
</reference>